<evidence type="ECO:0000313" key="2">
    <source>
        <dbReference type="Proteomes" id="UP000373449"/>
    </source>
</evidence>
<protein>
    <submittedName>
        <fullName evidence="1">Uncharacterized protein</fullName>
    </submittedName>
</protein>
<gene>
    <name evidence="1" type="ORF">NCTC12282_05455</name>
</gene>
<proteinExistence type="predicted"/>
<name>A0A484ZTT5_9GAMM</name>
<organism evidence="1 2">
    <name type="scientific">Budvicia aquatica</name>
    <dbReference type="NCBI Taxonomy" id="82979"/>
    <lineage>
        <taxon>Bacteria</taxon>
        <taxon>Pseudomonadati</taxon>
        <taxon>Pseudomonadota</taxon>
        <taxon>Gammaproteobacteria</taxon>
        <taxon>Enterobacterales</taxon>
        <taxon>Budviciaceae</taxon>
        <taxon>Budvicia</taxon>
    </lineage>
</organism>
<evidence type="ECO:0000313" key="1">
    <source>
        <dbReference type="EMBL" id="VFS51804.1"/>
    </source>
</evidence>
<reference evidence="1 2" key="1">
    <citation type="submission" date="2019-03" db="EMBL/GenBank/DDBJ databases">
        <authorList>
            <consortium name="Pathogen Informatics"/>
        </authorList>
    </citation>
    <scope>NUCLEOTIDE SEQUENCE [LARGE SCALE GENOMIC DNA]</scope>
    <source>
        <strain evidence="1 2">NCTC12282</strain>
    </source>
</reference>
<dbReference type="AlphaFoldDB" id="A0A484ZTT5"/>
<dbReference type="Proteomes" id="UP000373449">
    <property type="component" value="Unassembled WGS sequence"/>
</dbReference>
<accession>A0A484ZTT5</accession>
<sequence>MMNINSILSAGLCVPLLKLSAFTLIKYPYNIYVDNGNHLH</sequence>
<dbReference type="EMBL" id="CAADJA010000002">
    <property type="protein sequence ID" value="VFS51804.1"/>
    <property type="molecule type" value="Genomic_DNA"/>
</dbReference>